<dbReference type="OrthoDB" id="266954at2759"/>
<dbReference type="KEGG" id="phet:94288421"/>
<dbReference type="AlphaFoldDB" id="A0A836HPB7"/>
<dbReference type="Proteomes" id="UP000674318">
    <property type="component" value="Unassembled WGS sequence"/>
</dbReference>
<comment type="caution">
    <text evidence="2">The sequence shown here is derived from an EMBL/GenBank/DDBJ whole genome shotgun (WGS) entry which is preliminary data.</text>
</comment>
<dbReference type="SUPFAM" id="SSF54928">
    <property type="entry name" value="RNA-binding domain, RBD"/>
    <property type="match status" value="1"/>
</dbReference>
<name>A0A836HPB7_9TRYP</name>
<evidence type="ECO:0000313" key="2">
    <source>
        <dbReference type="EMBL" id="KAG5495249.1"/>
    </source>
</evidence>
<dbReference type="InterPro" id="IPR012677">
    <property type="entry name" value="Nucleotide-bd_a/b_plait_sf"/>
</dbReference>
<dbReference type="Gene3D" id="3.30.70.330">
    <property type="match status" value="1"/>
</dbReference>
<feature type="region of interest" description="Disordered" evidence="1">
    <location>
        <begin position="363"/>
        <end position="396"/>
    </location>
</feature>
<dbReference type="InterPro" id="IPR035979">
    <property type="entry name" value="RBD_domain_sf"/>
</dbReference>
<accession>A0A836HPB7</accession>
<sequence>MSSQGPGAAWVRVGAAPTSPTFVPITVSTAQPSNRHNLSGPPMWRGVYVHAGTSGATAPAAASLQHSMQTAPQTYSAPATYSNRTTLLTIGSGGTVSSLSMSNPQQQGRQAELSENRVDHLAVVGPQYLLQGNKSRGETSVIYQLRGLPFATTIKDVEFFLRTVEYRRLDVGTLATGESSGNAFVELHDFRAAEGLCRLHNTIITVAADAGVPAANRPRPRYVEVLGADAAKRDQVLCTDARTSRSALPRQRRARSAVAAPAAATETTVNLTYGSPVSTALPHMHPQPMHEPQLLFFMHEGQQPLLSVETVPHYVATFPVTLPSRQSTWVAPVLLERVVDMRSCVGSPSLSWSAAAQPLLPGPHEPLLESTKARGPSMGSRAVPAAPPGVPVTSGSTRASFTSNHLFNATNPQRELQRQQGAVSTPNIYYLVVPGEPLPSSMVTGATNIHTAPLAHTRVTAMSSCYEMDGNVARGRIPLSTSHCIKSYQQPPQS</sequence>
<dbReference type="GO" id="GO:0003676">
    <property type="term" value="F:nucleic acid binding"/>
    <property type="evidence" value="ECO:0007669"/>
    <property type="project" value="InterPro"/>
</dbReference>
<dbReference type="EMBL" id="JAFJZO010000033">
    <property type="protein sequence ID" value="KAG5495249.1"/>
    <property type="molecule type" value="Genomic_DNA"/>
</dbReference>
<evidence type="ECO:0008006" key="4">
    <source>
        <dbReference type="Google" id="ProtNLM"/>
    </source>
</evidence>
<reference evidence="2 3" key="1">
    <citation type="submission" date="2021-02" db="EMBL/GenBank/DDBJ databases">
        <title>Porcisia hertigi Genome sequencing and assembly.</title>
        <authorList>
            <person name="Almutairi H."/>
            <person name="Gatherer D."/>
        </authorList>
    </citation>
    <scope>NUCLEOTIDE SEQUENCE [LARGE SCALE GENOMIC DNA]</scope>
    <source>
        <strain evidence="2 3">C119</strain>
    </source>
</reference>
<dbReference type="RefSeq" id="XP_067754501.1">
    <property type="nucleotide sequence ID" value="XM_067898344.1"/>
</dbReference>
<gene>
    <name evidence="2" type="ORF">JKF63_02304</name>
</gene>
<evidence type="ECO:0000313" key="3">
    <source>
        <dbReference type="Proteomes" id="UP000674318"/>
    </source>
</evidence>
<proteinExistence type="predicted"/>
<dbReference type="GeneID" id="94288421"/>
<protein>
    <recommendedName>
        <fullName evidence="4">RRM domain-containing protein</fullName>
    </recommendedName>
</protein>
<keyword evidence="3" id="KW-1185">Reference proteome</keyword>
<evidence type="ECO:0000256" key="1">
    <source>
        <dbReference type="SAM" id="MobiDB-lite"/>
    </source>
</evidence>
<organism evidence="2 3">
    <name type="scientific">Porcisia hertigi</name>
    <dbReference type="NCBI Taxonomy" id="2761500"/>
    <lineage>
        <taxon>Eukaryota</taxon>
        <taxon>Discoba</taxon>
        <taxon>Euglenozoa</taxon>
        <taxon>Kinetoplastea</taxon>
        <taxon>Metakinetoplastina</taxon>
        <taxon>Trypanosomatida</taxon>
        <taxon>Trypanosomatidae</taxon>
        <taxon>Leishmaniinae</taxon>
        <taxon>Porcisia</taxon>
    </lineage>
</organism>